<accession>A0AAD5SAX8</accession>
<dbReference type="InterPro" id="IPR011008">
    <property type="entry name" value="Dimeric_a/b-barrel"/>
</dbReference>
<evidence type="ECO:0000259" key="3">
    <source>
        <dbReference type="Pfam" id="PF07978"/>
    </source>
</evidence>
<dbReference type="EMBL" id="JADGJD010000713">
    <property type="protein sequence ID" value="KAJ3048956.1"/>
    <property type="molecule type" value="Genomic_DNA"/>
</dbReference>
<comment type="caution">
    <text evidence="4">The sequence shown here is derived from an EMBL/GenBank/DDBJ whole genome shotgun (WGS) entry which is preliminary data.</text>
</comment>
<sequence length="297" mass="34208">MIRTARLLPVQPQLLTQTRFRGLTLSVPRLNEPTGTVEPGHAGPPHAAAPTTTASKAKSIVSSILHGSEAAKTEVAETHSKLLARGKYVHELQIHNVKSEAMEDYIGLVGQNYPKVAQAPELQVKLFGSWITEFGELDQAVHIWEYNNYPGYIDTSNRLREDQSYKEFERKLRPMLRSRSNQMLLEFAFWQGSPPAVHDGIYELRSYLLKPGKMLEWETEWRRGLEARRKFVQPIGAWFSQLGALNYVHHMWVYPDLQARKQAREKAWQVDGWSQTVYNTGWLIHFLSMFVMRSFTK</sequence>
<evidence type="ECO:0000313" key="4">
    <source>
        <dbReference type="EMBL" id="KAJ3048956.1"/>
    </source>
</evidence>
<dbReference type="PANTHER" id="PTHR21017">
    <property type="entry name" value="NIPSNAP-RELATED"/>
    <property type="match status" value="1"/>
</dbReference>
<dbReference type="InterPro" id="IPR012577">
    <property type="entry name" value="NIPSNAP"/>
</dbReference>
<dbReference type="Pfam" id="PF07978">
    <property type="entry name" value="NIPSNAP"/>
    <property type="match status" value="2"/>
</dbReference>
<proteinExistence type="inferred from homology"/>
<keyword evidence="5" id="KW-1185">Reference proteome</keyword>
<organism evidence="4 5">
    <name type="scientific">Rhizophlyctis rosea</name>
    <dbReference type="NCBI Taxonomy" id="64517"/>
    <lineage>
        <taxon>Eukaryota</taxon>
        <taxon>Fungi</taxon>
        <taxon>Fungi incertae sedis</taxon>
        <taxon>Chytridiomycota</taxon>
        <taxon>Chytridiomycota incertae sedis</taxon>
        <taxon>Chytridiomycetes</taxon>
        <taxon>Rhizophlyctidales</taxon>
        <taxon>Rhizophlyctidaceae</taxon>
        <taxon>Rhizophlyctis</taxon>
    </lineage>
</organism>
<gene>
    <name evidence="4" type="ORF">HK097_010045</name>
</gene>
<dbReference type="GO" id="GO:0005739">
    <property type="term" value="C:mitochondrion"/>
    <property type="evidence" value="ECO:0007669"/>
    <property type="project" value="TreeGrafter"/>
</dbReference>
<name>A0AAD5SAX8_9FUNG</name>
<dbReference type="InterPro" id="IPR051557">
    <property type="entry name" value="NipSnap_domain"/>
</dbReference>
<evidence type="ECO:0000313" key="5">
    <source>
        <dbReference type="Proteomes" id="UP001212841"/>
    </source>
</evidence>
<dbReference type="SUPFAM" id="SSF54909">
    <property type="entry name" value="Dimeric alpha+beta barrel"/>
    <property type="match status" value="2"/>
</dbReference>
<protein>
    <recommendedName>
        <fullName evidence="3">NIPSNAP domain-containing protein</fullName>
    </recommendedName>
</protein>
<evidence type="ECO:0000256" key="2">
    <source>
        <dbReference type="SAM" id="MobiDB-lite"/>
    </source>
</evidence>
<evidence type="ECO:0000256" key="1">
    <source>
        <dbReference type="ARBA" id="ARBA00005291"/>
    </source>
</evidence>
<reference evidence="4" key="1">
    <citation type="submission" date="2020-05" db="EMBL/GenBank/DDBJ databases">
        <title>Phylogenomic resolution of chytrid fungi.</title>
        <authorList>
            <person name="Stajich J.E."/>
            <person name="Amses K."/>
            <person name="Simmons R."/>
            <person name="Seto K."/>
            <person name="Myers J."/>
            <person name="Bonds A."/>
            <person name="Quandt C.A."/>
            <person name="Barry K."/>
            <person name="Liu P."/>
            <person name="Grigoriev I."/>
            <person name="Longcore J.E."/>
            <person name="James T.Y."/>
        </authorList>
    </citation>
    <scope>NUCLEOTIDE SEQUENCE</scope>
    <source>
        <strain evidence="4">JEL0318</strain>
    </source>
</reference>
<dbReference type="GO" id="GO:0000423">
    <property type="term" value="P:mitophagy"/>
    <property type="evidence" value="ECO:0007669"/>
    <property type="project" value="UniProtKB-ARBA"/>
</dbReference>
<feature type="region of interest" description="Disordered" evidence="2">
    <location>
        <begin position="30"/>
        <end position="53"/>
    </location>
</feature>
<dbReference type="AlphaFoldDB" id="A0AAD5SAX8"/>
<feature type="compositionally biased region" description="Low complexity" evidence="2">
    <location>
        <begin position="39"/>
        <end position="53"/>
    </location>
</feature>
<dbReference type="Gene3D" id="3.30.70.100">
    <property type="match status" value="2"/>
</dbReference>
<feature type="domain" description="NIPSNAP" evidence="3">
    <location>
        <begin position="202"/>
        <end position="284"/>
    </location>
</feature>
<comment type="similarity">
    <text evidence="1">Belongs to the NipSnap family.</text>
</comment>
<dbReference type="Proteomes" id="UP001212841">
    <property type="component" value="Unassembled WGS sequence"/>
</dbReference>
<feature type="domain" description="NIPSNAP" evidence="3">
    <location>
        <begin position="111"/>
        <end position="189"/>
    </location>
</feature>
<dbReference type="PANTHER" id="PTHR21017:SF17">
    <property type="entry name" value="PROTEIN NIPSNAP"/>
    <property type="match status" value="1"/>
</dbReference>
<dbReference type="FunFam" id="3.30.70.100:FF:000004">
    <property type="entry name" value="NIPSNAP family protein"/>
    <property type="match status" value="1"/>
</dbReference>